<name>A0A6L2J4J0_TANCI</name>
<reference evidence="2" key="1">
    <citation type="journal article" date="2019" name="Sci. Rep.">
        <title>Draft genome of Tanacetum cinerariifolium, the natural source of mosquito coil.</title>
        <authorList>
            <person name="Yamashiro T."/>
            <person name="Shiraishi A."/>
            <person name="Satake H."/>
            <person name="Nakayama K."/>
        </authorList>
    </citation>
    <scope>NUCLEOTIDE SEQUENCE</scope>
</reference>
<dbReference type="AlphaFoldDB" id="A0A6L2J4J0"/>
<feature type="compositionally biased region" description="Low complexity" evidence="1">
    <location>
        <begin position="443"/>
        <end position="456"/>
    </location>
</feature>
<proteinExistence type="predicted"/>
<evidence type="ECO:0000256" key="1">
    <source>
        <dbReference type="SAM" id="MobiDB-lite"/>
    </source>
</evidence>
<feature type="region of interest" description="Disordered" evidence="1">
    <location>
        <begin position="441"/>
        <end position="472"/>
    </location>
</feature>
<organism evidence="2">
    <name type="scientific">Tanacetum cinerariifolium</name>
    <name type="common">Dalmatian daisy</name>
    <name type="synonym">Chrysanthemum cinerariifolium</name>
    <dbReference type="NCBI Taxonomy" id="118510"/>
    <lineage>
        <taxon>Eukaryota</taxon>
        <taxon>Viridiplantae</taxon>
        <taxon>Streptophyta</taxon>
        <taxon>Embryophyta</taxon>
        <taxon>Tracheophyta</taxon>
        <taxon>Spermatophyta</taxon>
        <taxon>Magnoliopsida</taxon>
        <taxon>eudicotyledons</taxon>
        <taxon>Gunneridae</taxon>
        <taxon>Pentapetalae</taxon>
        <taxon>asterids</taxon>
        <taxon>campanulids</taxon>
        <taxon>Asterales</taxon>
        <taxon>Asteraceae</taxon>
        <taxon>Asteroideae</taxon>
        <taxon>Anthemideae</taxon>
        <taxon>Anthemidinae</taxon>
        <taxon>Tanacetum</taxon>
    </lineage>
</organism>
<dbReference type="EMBL" id="BKCJ010000286">
    <property type="protein sequence ID" value="GEU31786.1"/>
    <property type="molecule type" value="Genomic_DNA"/>
</dbReference>
<evidence type="ECO:0000313" key="2">
    <source>
        <dbReference type="EMBL" id="GEU31786.1"/>
    </source>
</evidence>
<feature type="compositionally biased region" description="Polar residues" evidence="1">
    <location>
        <begin position="462"/>
        <end position="472"/>
    </location>
</feature>
<gene>
    <name evidence="2" type="ORF">Tci_003764</name>
</gene>
<sequence length="472" mass="52886">MTSFGYRLNPRYAIKECSSCGTFYTRDCCCSKGNVEDKILVPKPPKNCARCASMDTQLMVRIVKNSLNDSPSVSVNSLQNPPHIDERCYECGDALDGIFCQQCICKSCGKGAHIGYNFPPKVSIISNPEPCNQTMNNEPPQTLPSFDPTCYSEKENSLPCISEPNLVDESPNVFNPPPQPPIYSCEFCWSNAQYGQYCTPQAPFIYPEPGSLIVFFSFETPKVLLLAWDRVSKIKDAFGNKQYKPKDIQELFRKLLDDLQNIHEELAEFINSPGWNRPAVYDDDDDDVDFTNAITPVLSTEDPDNSLSMGDEHLDTIPATESDEVIKSCVEDLVLILSESEGIRDTMCDVHLINNLTPLEAKDHFEIVINSNDDYSSCDDDSLYNENIEYVEASPYDSEVISLEVAEIVISKDEEIEDDNLREKLLKVNLLIAKIEALKDNPTPSSEFLTKSSSTSPKSVLEETNTFENSLP</sequence>
<comment type="caution">
    <text evidence="2">The sequence shown here is derived from an EMBL/GenBank/DDBJ whole genome shotgun (WGS) entry which is preliminary data.</text>
</comment>
<protein>
    <submittedName>
        <fullName evidence="2">Uncharacterized protein</fullName>
    </submittedName>
</protein>
<accession>A0A6L2J4J0</accession>